<dbReference type="CDD" id="cd00090">
    <property type="entry name" value="HTH_ARSR"/>
    <property type="match status" value="1"/>
</dbReference>
<dbReference type="InterPro" id="IPR011991">
    <property type="entry name" value="ArsR-like_HTH"/>
</dbReference>
<dbReference type="InterPro" id="IPR036388">
    <property type="entry name" value="WH-like_DNA-bd_sf"/>
</dbReference>
<dbReference type="InterPro" id="IPR036390">
    <property type="entry name" value="WH_DNA-bd_sf"/>
</dbReference>
<accession>A0ABN1ZX17</accession>
<evidence type="ECO:0000313" key="3">
    <source>
        <dbReference type="EMBL" id="GAA1506549.1"/>
    </source>
</evidence>
<evidence type="ECO:0000259" key="1">
    <source>
        <dbReference type="Pfam" id="PF08279"/>
    </source>
</evidence>
<feature type="domain" description="WYL" evidence="2">
    <location>
        <begin position="144"/>
        <end position="207"/>
    </location>
</feature>
<name>A0ABN1ZX17_9ACTN</name>
<gene>
    <name evidence="3" type="ORF">GCM10009788_08030</name>
</gene>
<dbReference type="SUPFAM" id="SSF46785">
    <property type="entry name" value="Winged helix' DNA-binding domain"/>
    <property type="match status" value="1"/>
</dbReference>
<dbReference type="EMBL" id="BAAAOR010000007">
    <property type="protein sequence ID" value="GAA1506549.1"/>
    <property type="molecule type" value="Genomic_DNA"/>
</dbReference>
<sequence>MAVVSPASRALRVLELLQEHPGITAARLAAELGVTPRAARRYVAMLRDADIEVQSVRGPYGGYRLGRGIRLPPLVFSATEALGLVMAVLDGSRPGDEEDPVGAALAKLVRALPEHVGAPAATVLRHASAAPSRAPRPDPARTIALATAVADRQRVRIGYRSRADAAWEEEVEPWAVVVRHGLWYLLCHSLRADAVRTYRIDRVVSVTTCDAAFEPPPGLDPVPLLEEHLGSGREFETRVVFAAPYAEVAPRIAPPMGRLESLDEDHCLLLGTTSNPAMVAGEWLSALPFSFRVEGGPELRAAVGALADRMAAAVRTAR</sequence>
<dbReference type="InterPro" id="IPR013196">
    <property type="entry name" value="HTH_11"/>
</dbReference>
<dbReference type="Pfam" id="PF08279">
    <property type="entry name" value="HTH_11"/>
    <property type="match status" value="1"/>
</dbReference>
<protein>
    <submittedName>
        <fullName evidence="3">WYL domain-containing protein</fullName>
    </submittedName>
</protein>
<comment type="caution">
    <text evidence="3">The sequence shown here is derived from an EMBL/GenBank/DDBJ whole genome shotgun (WGS) entry which is preliminary data.</text>
</comment>
<keyword evidence="4" id="KW-1185">Reference proteome</keyword>
<dbReference type="Pfam" id="PF13280">
    <property type="entry name" value="WYL"/>
    <property type="match status" value="1"/>
</dbReference>
<dbReference type="PANTHER" id="PTHR34580">
    <property type="match status" value="1"/>
</dbReference>
<dbReference type="Proteomes" id="UP001500842">
    <property type="component" value="Unassembled WGS sequence"/>
</dbReference>
<proteinExistence type="predicted"/>
<reference evidence="3 4" key="1">
    <citation type="journal article" date="2019" name="Int. J. Syst. Evol. Microbiol.">
        <title>The Global Catalogue of Microorganisms (GCM) 10K type strain sequencing project: providing services to taxonomists for standard genome sequencing and annotation.</title>
        <authorList>
            <consortium name="The Broad Institute Genomics Platform"/>
            <consortium name="The Broad Institute Genome Sequencing Center for Infectious Disease"/>
            <person name="Wu L."/>
            <person name="Ma J."/>
        </authorList>
    </citation>
    <scope>NUCLEOTIDE SEQUENCE [LARGE SCALE GENOMIC DNA]</scope>
    <source>
        <strain evidence="3 4">JCM 14942</strain>
    </source>
</reference>
<dbReference type="PROSITE" id="PS52050">
    <property type="entry name" value="WYL"/>
    <property type="match status" value="1"/>
</dbReference>
<dbReference type="Gene3D" id="1.10.10.10">
    <property type="entry name" value="Winged helix-like DNA-binding domain superfamily/Winged helix DNA-binding domain"/>
    <property type="match status" value="1"/>
</dbReference>
<feature type="domain" description="Helix-turn-helix type 11" evidence="1">
    <location>
        <begin position="9"/>
        <end position="64"/>
    </location>
</feature>
<dbReference type="PANTHER" id="PTHR34580:SF3">
    <property type="entry name" value="PROTEIN PAFB"/>
    <property type="match status" value="1"/>
</dbReference>
<evidence type="ECO:0000313" key="4">
    <source>
        <dbReference type="Proteomes" id="UP001500842"/>
    </source>
</evidence>
<organism evidence="3 4">
    <name type="scientific">Nocardioides humi</name>
    <dbReference type="NCBI Taxonomy" id="449461"/>
    <lineage>
        <taxon>Bacteria</taxon>
        <taxon>Bacillati</taxon>
        <taxon>Actinomycetota</taxon>
        <taxon>Actinomycetes</taxon>
        <taxon>Propionibacteriales</taxon>
        <taxon>Nocardioidaceae</taxon>
        <taxon>Nocardioides</taxon>
    </lineage>
</organism>
<dbReference type="InterPro" id="IPR026881">
    <property type="entry name" value="WYL_dom"/>
</dbReference>
<dbReference type="InterPro" id="IPR051534">
    <property type="entry name" value="CBASS_pafABC_assoc_protein"/>
</dbReference>
<evidence type="ECO:0000259" key="2">
    <source>
        <dbReference type="Pfam" id="PF13280"/>
    </source>
</evidence>
<dbReference type="RefSeq" id="WP_141005104.1">
    <property type="nucleotide sequence ID" value="NZ_BAAAOR010000007.1"/>
</dbReference>